<gene>
    <name evidence="2" type="ORF">A9Y76_07910</name>
</gene>
<feature type="compositionally biased region" description="Acidic residues" evidence="1">
    <location>
        <begin position="329"/>
        <end position="341"/>
    </location>
</feature>
<feature type="region of interest" description="Disordered" evidence="1">
    <location>
        <begin position="321"/>
        <end position="341"/>
    </location>
</feature>
<dbReference type="Gene3D" id="3.40.50.300">
    <property type="entry name" value="P-loop containing nucleotide triphosphate hydrolases"/>
    <property type="match status" value="1"/>
</dbReference>
<dbReference type="GO" id="GO:0016887">
    <property type="term" value="F:ATP hydrolysis activity"/>
    <property type="evidence" value="ECO:0007669"/>
    <property type="project" value="InterPro"/>
</dbReference>
<evidence type="ECO:0000313" key="2">
    <source>
        <dbReference type="EMBL" id="ANJ72399.1"/>
    </source>
</evidence>
<dbReference type="InterPro" id="IPR003593">
    <property type="entry name" value="AAA+_ATPase"/>
</dbReference>
<dbReference type="InterPro" id="IPR027417">
    <property type="entry name" value="P-loop_NTPase"/>
</dbReference>
<evidence type="ECO:0000256" key="1">
    <source>
        <dbReference type="SAM" id="MobiDB-lite"/>
    </source>
</evidence>
<dbReference type="OrthoDB" id="8903747at2"/>
<dbReference type="SMART" id="SM00382">
    <property type="entry name" value="AAA"/>
    <property type="match status" value="1"/>
</dbReference>
<dbReference type="InterPro" id="IPR049945">
    <property type="entry name" value="AAA_22"/>
</dbReference>
<proteinExistence type="predicted"/>
<name>A0A191ZWB7_9RALS</name>
<accession>A0A191ZWB7</accession>
<dbReference type="EMBL" id="CP016022">
    <property type="protein sequence ID" value="ANJ72399.1"/>
    <property type="molecule type" value="Genomic_DNA"/>
</dbReference>
<sequence>MRRDAQIAAGPSASELERAQLLWSHPLLSRPLLETPPVKEFYAHIKFRLVAGGDSCCIAGHQRFGKSTAIAMTCRYLAAEFPDLPVYVFNCTNTSQTFSREFLAQWSAVVRGGTTGASYSMRANIEHALIERALLARSDRIVLILDEVQNIRLHELQFLKDIFNNLFCNGVRLVTISVGQEPDLGRRLTLLNERQDLVKRFFGVQRTFRGIRLDDEVQGIFSCVDDKRLDPLDVSWSEFFTPARWRRGWRLAKEAAAFAEALRKCGLIKRCTDTTEVSADVLFSALRCYLVRSADQEARGGRWNNLHVWIDAVREAGFGGASRSKVNQDGDDDEESMEIMP</sequence>
<reference evidence="3" key="1">
    <citation type="submission" date="2016-06" db="EMBL/GenBank/DDBJ databases">
        <authorList>
            <person name="Xu Y."/>
            <person name="Nagy A."/>
            <person name="Yan X."/>
            <person name="Kim S.W."/>
            <person name="Haley B."/>
            <person name="Liu N.T."/>
            <person name="Nou X."/>
        </authorList>
    </citation>
    <scope>NUCLEOTIDE SEQUENCE [LARGE SCALE GENOMIC DNA]</scope>
    <source>
        <strain evidence="3">ATCC 49129</strain>
    </source>
</reference>
<dbReference type="SUPFAM" id="SSF52540">
    <property type="entry name" value="P-loop containing nucleoside triphosphate hydrolases"/>
    <property type="match status" value="1"/>
</dbReference>
<dbReference type="AlphaFoldDB" id="A0A191ZWB7"/>
<evidence type="ECO:0000313" key="3">
    <source>
        <dbReference type="Proteomes" id="UP000078572"/>
    </source>
</evidence>
<dbReference type="Pfam" id="PF13401">
    <property type="entry name" value="AAA_22"/>
    <property type="match status" value="1"/>
</dbReference>
<keyword evidence="3" id="KW-1185">Reference proteome</keyword>
<protein>
    <submittedName>
        <fullName evidence="2">Uncharacterized protein</fullName>
    </submittedName>
</protein>
<dbReference type="Proteomes" id="UP000078572">
    <property type="component" value="Chromosome 1"/>
</dbReference>
<organism evidence="2 3">
    <name type="scientific">Ralstonia insidiosa</name>
    <dbReference type="NCBI Taxonomy" id="190721"/>
    <lineage>
        <taxon>Bacteria</taxon>
        <taxon>Pseudomonadati</taxon>
        <taxon>Pseudomonadota</taxon>
        <taxon>Betaproteobacteria</taxon>
        <taxon>Burkholderiales</taxon>
        <taxon>Burkholderiaceae</taxon>
        <taxon>Ralstonia</taxon>
    </lineage>
</organism>